<evidence type="ECO:0000313" key="4">
    <source>
        <dbReference type="Proteomes" id="UP000215289"/>
    </source>
</evidence>
<keyword evidence="4" id="KW-1185">Reference proteome</keyword>
<organism evidence="3 4">
    <name type="scientific">Aspergillus turcosus</name>
    <dbReference type="NCBI Taxonomy" id="1245748"/>
    <lineage>
        <taxon>Eukaryota</taxon>
        <taxon>Fungi</taxon>
        <taxon>Dikarya</taxon>
        <taxon>Ascomycota</taxon>
        <taxon>Pezizomycotina</taxon>
        <taxon>Eurotiomycetes</taxon>
        <taxon>Eurotiomycetidae</taxon>
        <taxon>Eurotiales</taxon>
        <taxon>Aspergillaceae</taxon>
        <taxon>Aspergillus</taxon>
        <taxon>Aspergillus subgen. Fumigati</taxon>
    </lineage>
</organism>
<accession>A0A3R7FSF4</accession>
<evidence type="ECO:0000313" key="3">
    <source>
        <dbReference type="EMBL" id="RLL96955.1"/>
    </source>
</evidence>
<feature type="transmembrane region" description="Helical" evidence="2">
    <location>
        <begin position="27"/>
        <end position="45"/>
    </location>
</feature>
<reference evidence="3 4" key="1">
    <citation type="submission" date="2018-08" db="EMBL/GenBank/DDBJ databases">
        <title>Draft genome sequences of two Aspergillus turcosus clinical strains isolated from bronchoalveolar lavage fluid: one azole-susceptible and the other azole-resistant.</title>
        <authorList>
            <person name="Parent-Michaud M."/>
            <person name="Dufresne P.J."/>
            <person name="Fournier E."/>
            <person name="Martineau C."/>
            <person name="Moreira S."/>
            <person name="Perkins V."/>
            <person name="De Repentigny L."/>
            <person name="Dufresne S.F."/>
        </authorList>
    </citation>
    <scope>NUCLEOTIDE SEQUENCE [LARGE SCALE GENOMIC DNA]</scope>
    <source>
        <strain evidence="3">HMR AF 1038</strain>
    </source>
</reference>
<dbReference type="EMBL" id="NIDN02000093">
    <property type="protein sequence ID" value="RLL96955.1"/>
    <property type="molecule type" value="Genomic_DNA"/>
</dbReference>
<dbReference type="Proteomes" id="UP000215289">
    <property type="component" value="Unassembled WGS sequence"/>
</dbReference>
<keyword evidence="2" id="KW-0812">Transmembrane</keyword>
<evidence type="ECO:0000256" key="2">
    <source>
        <dbReference type="SAM" id="Phobius"/>
    </source>
</evidence>
<evidence type="ECO:0000256" key="1">
    <source>
        <dbReference type="SAM" id="MobiDB-lite"/>
    </source>
</evidence>
<protein>
    <submittedName>
        <fullName evidence="3">Uncharacterized protein</fullName>
    </submittedName>
</protein>
<dbReference type="OrthoDB" id="4509612at2759"/>
<comment type="caution">
    <text evidence="3">The sequence shown here is derived from an EMBL/GenBank/DDBJ whole genome shotgun (WGS) entry which is preliminary data.</text>
</comment>
<proteinExistence type="predicted"/>
<gene>
    <name evidence="3" type="ORF">CFD26_101293</name>
</gene>
<name>A0A3R7FSF4_9EURO</name>
<keyword evidence="2" id="KW-0472">Membrane</keyword>
<sequence>MPDSTSKESYSNPQRSKEPSPRTYVSYPRYWVVPIVIIALIWYYIKFVNDREIVVCNGTEVKIPYCLQCPGTCTLECGGPEVTPPYCEPPVKKPGKIEGGGSRLLGSDGRPCVVEMVASDVETAAKEGRKMEWAGTASVNWEGDQGTEVETTGKQLGLCWGKLTGGNMTYACVEIKA</sequence>
<dbReference type="AlphaFoldDB" id="A0A3R7FSF4"/>
<keyword evidence="2" id="KW-1133">Transmembrane helix</keyword>
<feature type="region of interest" description="Disordered" evidence="1">
    <location>
        <begin position="1"/>
        <end position="22"/>
    </location>
</feature>